<protein>
    <submittedName>
        <fullName evidence="1">Uncharacterized protein</fullName>
    </submittedName>
</protein>
<name>A0A8E4ZGF5_9CAUD</name>
<reference evidence="1" key="1">
    <citation type="submission" date="2020-07" db="EMBL/GenBank/DDBJ databases">
        <title>Highly diverse flavobacterial phages as mortality factor during North Sea spring blooms.</title>
        <authorList>
            <person name="Bartlau N."/>
            <person name="Wichels A."/>
            <person name="Krohne G."/>
            <person name="Adriaenssens E.M."/>
            <person name="Heins A."/>
            <person name="Fuchs B.M."/>
            <person name="Amann R."/>
            <person name="Moraru C."/>
        </authorList>
    </citation>
    <scope>NUCLEOTIDE SEQUENCE</scope>
</reference>
<dbReference type="EMBL" id="MT732474">
    <property type="protein sequence ID" value="QQV91424.1"/>
    <property type="molecule type" value="Genomic_DNA"/>
</dbReference>
<gene>
    <name evidence="1" type="ORF">Gundel1_102</name>
</gene>
<accession>A0A8E4ZGF5</accession>
<proteinExistence type="predicted"/>
<organism evidence="1 2">
    <name type="scientific">Tenacibaculum phage Gundel_1</name>
    <dbReference type="NCBI Taxonomy" id="2745672"/>
    <lineage>
        <taxon>Viruses</taxon>
        <taxon>Duplodnaviria</taxon>
        <taxon>Heunggongvirae</taxon>
        <taxon>Uroviricota</taxon>
        <taxon>Caudoviricetes</taxon>
        <taxon>Pachyviridae</taxon>
        <taxon>Gundelvirus</taxon>
        <taxon>Gundelvirus Gundel</taxon>
    </lineage>
</organism>
<sequence>MDKKQTPTEIKAQAKAKELVLKYNRLVYPYFGSSMLTNETDEGVILHNSKECSLILCDQMIETLSSMKGMARISKNTFWKRVKEILEDGDNKEV</sequence>
<evidence type="ECO:0000313" key="1">
    <source>
        <dbReference type="EMBL" id="QQV91424.1"/>
    </source>
</evidence>
<dbReference type="Proteomes" id="UP000693868">
    <property type="component" value="Segment"/>
</dbReference>
<evidence type="ECO:0000313" key="2">
    <source>
        <dbReference type="Proteomes" id="UP000693868"/>
    </source>
</evidence>
<keyword evidence="2" id="KW-1185">Reference proteome</keyword>